<dbReference type="GO" id="GO:0006355">
    <property type="term" value="P:regulation of DNA-templated transcription"/>
    <property type="evidence" value="ECO:0007669"/>
    <property type="project" value="InterPro"/>
</dbReference>
<feature type="domain" description="Sm" evidence="5">
    <location>
        <begin position="10"/>
        <end position="70"/>
    </location>
</feature>
<dbReference type="PANTHER" id="PTHR34772">
    <property type="entry name" value="RNA-BINDING PROTEIN HFQ"/>
    <property type="match status" value="1"/>
</dbReference>
<dbReference type="Proteomes" id="UP000027466">
    <property type="component" value="Unassembled WGS sequence"/>
</dbReference>
<evidence type="ECO:0000256" key="2">
    <source>
        <dbReference type="ARBA" id="ARBA00023016"/>
    </source>
</evidence>
<keyword evidence="1 3" id="KW-0694">RNA-binding</keyword>
<organism evidence="6 7">
    <name type="scientific">Caballeronia glathei</name>
    <dbReference type="NCBI Taxonomy" id="60547"/>
    <lineage>
        <taxon>Bacteria</taxon>
        <taxon>Pseudomonadati</taxon>
        <taxon>Pseudomonadota</taxon>
        <taxon>Betaproteobacteria</taxon>
        <taxon>Burkholderiales</taxon>
        <taxon>Burkholderiaceae</taxon>
        <taxon>Caballeronia</taxon>
    </lineage>
</organism>
<dbReference type="SUPFAM" id="SSF50182">
    <property type="entry name" value="Sm-like ribonucleoproteins"/>
    <property type="match status" value="1"/>
</dbReference>
<dbReference type="GO" id="GO:0045974">
    <property type="term" value="P:regulation of translation, ncRNA-mediated"/>
    <property type="evidence" value="ECO:0007669"/>
    <property type="project" value="TreeGrafter"/>
</dbReference>
<dbReference type="AlphaFoldDB" id="A0A069Q4W4"/>
<feature type="compositionally biased region" description="Low complexity" evidence="4">
    <location>
        <begin position="71"/>
        <end position="86"/>
    </location>
</feature>
<evidence type="ECO:0000259" key="5">
    <source>
        <dbReference type="PROSITE" id="PS52002"/>
    </source>
</evidence>
<keyword evidence="2 3" id="KW-0346">Stress response</keyword>
<evidence type="ECO:0000256" key="1">
    <source>
        <dbReference type="ARBA" id="ARBA00022884"/>
    </source>
</evidence>
<proteinExistence type="inferred from homology"/>
<evidence type="ECO:0000313" key="6">
    <source>
        <dbReference type="EMBL" id="KDR44801.1"/>
    </source>
</evidence>
<dbReference type="Pfam" id="PF17209">
    <property type="entry name" value="Hfq"/>
    <property type="match status" value="1"/>
</dbReference>
<feature type="compositionally biased region" description="Basic and acidic residues" evidence="4">
    <location>
        <begin position="100"/>
        <end position="112"/>
    </location>
</feature>
<dbReference type="GO" id="GO:0043487">
    <property type="term" value="P:regulation of RNA stability"/>
    <property type="evidence" value="ECO:0007669"/>
    <property type="project" value="TreeGrafter"/>
</dbReference>
<name>A0A069Q4W4_9BURK</name>
<evidence type="ECO:0000313" key="7">
    <source>
        <dbReference type="Proteomes" id="UP000027466"/>
    </source>
</evidence>
<comment type="similarity">
    <text evidence="3">Belongs to the Hfq family.</text>
</comment>
<dbReference type="InterPro" id="IPR005001">
    <property type="entry name" value="Hfq"/>
</dbReference>
<sequence>MSNEIQQSQNEMLNAARKERKRVEIYVVNGVRLVGHIESFDQYLVMLRTHTGIQAVYKHAITAIQPDTGRRAPSARSAPKPAPGARENATVVVTRKRRPATGERESGGPDYS</sequence>
<dbReference type="HAMAP" id="MF_00436">
    <property type="entry name" value="Hfq"/>
    <property type="match status" value="1"/>
</dbReference>
<comment type="subunit">
    <text evidence="3">Homohexamer.</text>
</comment>
<evidence type="ECO:0000256" key="4">
    <source>
        <dbReference type="SAM" id="MobiDB-lite"/>
    </source>
</evidence>
<dbReference type="PROSITE" id="PS52002">
    <property type="entry name" value="SM"/>
    <property type="match status" value="1"/>
</dbReference>
<accession>A0A069Q4W4</accession>
<dbReference type="InterPro" id="IPR010920">
    <property type="entry name" value="LSM_dom_sf"/>
</dbReference>
<feature type="region of interest" description="Disordered" evidence="4">
    <location>
        <begin position="65"/>
        <end position="112"/>
    </location>
</feature>
<gene>
    <name evidence="3" type="primary">hfq</name>
    <name evidence="6" type="ORF">BG61_01130</name>
</gene>
<reference evidence="6 7" key="1">
    <citation type="submission" date="2014-03" db="EMBL/GenBank/DDBJ databases">
        <title>Draft Genome Sequences of Four Burkholderia Strains.</title>
        <authorList>
            <person name="Liu X.Y."/>
            <person name="Li C.X."/>
            <person name="Xu J.H."/>
        </authorList>
    </citation>
    <scope>NUCLEOTIDE SEQUENCE [LARGE SCALE GENOMIC DNA]</scope>
    <source>
        <strain evidence="6 7">DSM 50014</strain>
    </source>
</reference>
<comment type="function">
    <text evidence="3">RNA chaperone that binds small regulatory RNA (sRNAs) and mRNAs to facilitate mRNA translational regulation in response to envelope stress, environmental stress and changes in metabolite concentrations. Also binds with high specificity to tRNAs.</text>
</comment>
<dbReference type="GO" id="GO:0005829">
    <property type="term" value="C:cytosol"/>
    <property type="evidence" value="ECO:0007669"/>
    <property type="project" value="TreeGrafter"/>
</dbReference>
<comment type="caution">
    <text evidence="6">The sequence shown here is derived from an EMBL/GenBank/DDBJ whole genome shotgun (WGS) entry which is preliminary data.</text>
</comment>
<evidence type="ECO:0000256" key="3">
    <source>
        <dbReference type="HAMAP-Rule" id="MF_00436"/>
    </source>
</evidence>
<dbReference type="PANTHER" id="PTHR34772:SF1">
    <property type="entry name" value="RNA-BINDING PROTEIN HFQ"/>
    <property type="match status" value="1"/>
</dbReference>
<dbReference type="GO" id="GO:0003723">
    <property type="term" value="F:RNA binding"/>
    <property type="evidence" value="ECO:0007669"/>
    <property type="project" value="UniProtKB-UniRule"/>
</dbReference>
<keyword evidence="7" id="KW-1185">Reference proteome</keyword>
<dbReference type="CDD" id="cd01716">
    <property type="entry name" value="Hfq"/>
    <property type="match status" value="1"/>
</dbReference>
<protein>
    <recommendedName>
        <fullName evidence="3">RNA-binding protein Hfq</fullName>
    </recommendedName>
</protein>
<dbReference type="EMBL" id="JFHC01000001">
    <property type="protein sequence ID" value="KDR44801.1"/>
    <property type="molecule type" value="Genomic_DNA"/>
</dbReference>
<dbReference type="InterPro" id="IPR047575">
    <property type="entry name" value="Sm"/>
</dbReference>
<dbReference type="Gene3D" id="2.30.30.100">
    <property type="match status" value="1"/>
</dbReference>
<dbReference type="NCBIfam" id="TIGR02383">
    <property type="entry name" value="Hfq"/>
    <property type="match status" value="1"/>
</dbReference>